<dbReference type="GO" id="GO:0034599">
    <property type="term" value="P:cellular response to oxidative stress"/>
    <property type="evidence" value="ECO:0007669"/>
    <property type="project" value="TreeGrafter"/>
</dbReference>
<reference evidence="12 13" key="1">
    <citation type="journal article" date="2023" name="Elife">
        <title>Identification of key yeast species and microbe-microbe interactions impacting larval growth of Drosophila in the wild.</title>
        <authorList>
            <person name="Mure A."/>
            <person name="Sugiura Y."/>
            <person name="Maeda R."/>
            <person name="Honda K."/>
            <person name="Sakurai N."/>
            <person name="Takahashi Y."/>
            <person name="Watada M."/>
            <person name="Katoh T."/>
            <person name="Gotoh A."/>
            <person name="Gotoh Y."/>
            <person name="Taniguchi I."/>
            <person name="Nakamura K."/>
            <person name="Hayashi T."/>
            <person name="Katayama T."/>
            <person name="Uemura T."/>
            <person name="Hattori Y."/>
        </authorList>
    </citation>
    <scope>NUCLEOTIDE SEQUENCE [LARGE SCALE GENOMIC DNA]</scope>
    <source>
        <strain evidence="12 13">SB-73</strain>
    </source>
</reference>
<evidence type="ECO:0000256" key="3">
    <source>
        <dbReference type="ARBA" id="ARBA00022862"/>
    </source>
</evidence>
<evidence type="ECO:0000256" key="7">
    <source>
        <dbReference type="ARBA" id="ARBA00032824"/>
    </source>
</evidence>
<comment type="catalytic activity">
    <reaction evidence="9">
        <text>a hydroperoxide + [thioredoxin]-dithiol = an alcohol + [thioredoxin]-disulfide + H2O</text>
        <dbReference type="Rhea" id="RHEA:62620"/>
        <dbReference type="Rhea" id="RHEA-COMP:10698"/>
        <dbReference type="Rhea" id="RHEA-COMP:10700"/>
        <dbReference type="ChEBI" id="CHEBI:15377"/>
        <dbReference type="ChEBI" id="CHEBI:29950"/>
        <dbReference type="ChEBI" id="CHEBI:30879"/>
        <dbReference type="ChEBI" id="CHEBI:35924"/>
        <dbReference type="ChEBI" id="CHEBI:50058"/>
        <dbReference type="EC" id="1.11.1.24"/>
    </reaction>
</comment>
<evidence type="ECO:0000256" key="5">
    <source>
        <dbReference type="ARBA" id="ARBA00023157"/>
    </source>
</evidence>
<keyword evidence="6" id="KW-0676">Redox-active center</keyword>
<dbReference type="GO" id="GO:0005737">
    <property type="term" value="C:cytoplasm"/>
    <property type="evidence" value="ECO:0007669"/>
    <property type="project" value="TreeGrafter"/>
</dbReference>
<dbReference type="SUPFAM" id="SSF52833">
    <property type="entry name" value="Thioredoxin-like"/>
    <property type="match status" value="1"/>
</dbReference>
<dbReference type="PANTHER" id="PTHR42801:SF23">
    <property type="entry name" value="PEROXIREDOXIN DOT5"/>
    <property type="match status" value="1"/>
</dbReference>
<keyword evidence="5" id="KW-1015">Disulfide bond</keyword>
<dbReference type="EMBL" id="BTGC01000008">
    <property type="protein sequence ID" value="GMM51640.1"/>
    <property type="molecule type" value="Genomic_DNA"/>
</dbReference>
<comment type="caution">
    <text evidence="12">The sequence shown here is derived from an EMBL/GenBank/DDBJ whole genome shotgun (WGS) entry which is preliminary data.</text>
</comment>
<feature type="compositionally biased region" description="Acidic residues" evidence="10">
    <location>
        <begin position="254"/>
        <end position="264"/>
    </location>
</feature>
<sequence length="281" mass="30392">MATTRRSAAKDTEPAAKRAKTAPAFSAGDSIPEGIVVNQDGEDVNLAEKFADSVLVLFSYPKASTPGCTKQTSGFGEIYQQFKDLGAEVYGISADSPKAQTNFKEKTGVDFDLLSDPQYTLLGPLNAKKNPKGVIRCHWVFSNGKAVAVEHLVKPGDSPELALESVKELGKTEDQTNENEPDKADESESKSASNDSEKIEEQTSEDKNDVDDTSAIDSKEEEAEAKSQDQPETQPETKSEAHSETTTETPSDNQVEDQVEDVTSEDTKEPLAEPKATEVKS</sequence>
<dbReference type="Gene3D" id="3.40.30.10">
    <property type="entry name" value="Glutaredoxin"/>
    <property type="match status" value="1"/>
</dbReference>
<evidence type="ECO:0000256" key="4">
    <source>
        <dbReference type="ARBA" id="ARBA00023002"/>
    </source>
</evidence>
<evidence type="ECO:0000256" key="1">
    <source>
        <dbReference type="ARBA" id="ARBA00013017"/>
    </source>
</evidence>
<dbReference type="InterPro" id="IPR000866">
    <property type="entry name" value="AhpC/TSA"/>
</dbReference>
<evidence type="ECO:0000256" key="6">
    <source>
        <dbReference type="ARBA" id="ARBA00023284"/>
    </source>
</evidence>
<comment type="similarity">
    <text evidence="8">Belongs to the peroxiredoxin family. BCP/PrxQ subfamily.</text>
</comment>
<name>A0AAV5RJC6_STABA</name>
<dbReference type="AlphaFoldDB" id="A0AAV5RJC6"/>
<keyword evidence="4" id="KW-0560">Oxidoreductase</keyword>
<protein>
    <recommendedName>
        <fullName evidence="1">thioredoxin-dependent peroxiredoxin</fullName>
        <ecNumber evidence="1">1.11.1.24</ecNumber>
    </recommendedName>
    <alternativeName>
        <fullName evidence="7">Thioredoxin peroxidase</fullName>
    </alternativeName>
</protein>
<dbReference type="EC" id="1.11.1.24" evidence="1"/>
<keyword evidence="2 12" id="KW-0575">Peroxidase</keyword>
<gene>
    <name evidence="12" type="ORF">DASB73_026030</name>
</gene>
<evidence type="ECO:0000313" key="13">
    <source>
        <dbReference type="Proteomes" id="UP001362899"/>
    </source>
</evidence>
<feature type="region of interest" description="Disordered" evidence="10">
    <location>
        <begin position="169"/>
        <end position="281"/>
    </location>
</feature>
<feature type="compositionally biased region" description="Basic and acidic residues" evidence="10">
    <location>
        <begin position="169"/>
        <end position="207"/>
    </location>
</feature>
<feature type="region of interest" description="Disordered" evidence="10">
    <location>
        <begin position="1"/>
        <end position="32"/>
    </location>
</feature>
<evidence type="ECO:0000313" key="12">
    <source>
        <dbReference type="EMBL" id="GMM51640.1"/>
    </source>
</evidence>
<feature type="compositionally biased region" description="Acidic residues" evidence="10">
    <location>
        <begin position="208"/>
        <end position="223"/>
    </location>
</feature>
<dbReference type="Proteomes" id="UP001362899">
    <property type="component" value="Unassembled WGS sequence"/>
</dbReference>
<feature type="compositionally biased region" description="Basic and acidic residues" evidence="10">
    <location>
        <begin position="224"/>
        <end position="245"/>
    </location>
</feature>
<dbReference type="InterPro" id="IPR013766">
    <property type="entry name" value="Thioredoxin_domain"/>
</dbReference>
<dbReference type="InterPro" id="IPR050924">
    <property type="entry name" value="Peroxiredoxin_BCP/PrxQ"/>
</dbReference>
<feature type="domain" description="Thioredoxin" evidence="11">
    <location>
        <begin position="25"/>
        <end position="171"/>
    </location>
</feature>
<dbReference type="InterPro" id="IPR036249">
    <property type="entry name" value="Thioredoxin-like_sf"/>
</dbReference>
<evidence type="ECO:0000256" key="8">
    <source>
        <dbReference type="ARBA" id="ARBA00038489"/>
    </source>
</evidence>
<dbReference type="GO" id="GO:0008379">
    <property type="term" value="F:thioredoxin peroxidase activity"/>
    <property type="evidence" value="ECO:0007669"/>
    <property type="project" value="TreeGrafter"/>
</dbReference>
<evidence type="ECO:0000256" key="9">
    <source>
        <dbReference type="ARBA" id="ARBA00049091"/>
    </source>
</evidence>
<evidence type="ECO:0000256" key="2">
    <source>
        <dbReference type="ARBA" id="ARBA00022559"/>
    </source>
</evidence>
<keyword evidence="3" id="KW-0049">Antioxidant</keyword>
<dbReference type="Pfam" id="PF00578">
    <property type="entry name" value="AhpC-TSA"/>
    <property type="match status" value="1"/>
</dbReference>
<feature type="compositionally biased region" description="Basic and acidic residues" evidence="10">
    <location>
        <begin position="265"/>
        <end position="281"/>
    </location>
</feature>
<dbReference type="CDD" id="cd03017">
    <property type="entry name" value="PRX_BCP"/>
    <property type="match status" value="1"/>
</dbReference>
<evidence type="ECO:0000259" key="11">
    <source>
        <dbReference type="PROSITE" id="PS51352"/>
    </source>
</evidence>
<dbReference type="PANTHER" id="PTHR42801">
    <property type="entry name" value="THIOREDOXIN-DEPENDENT PEROXIDE REDUCTASE"/>
    <property type="match status" value="1"/>
</dbReference>
<dbReference type="PROSITE" id="PS51352">
    <property type="entry name" value="THIOREDOXIN_2"/>
    <property type="match status" value="1"/>
</dbReference>
<dbReference type="GO" id="GO:0045454">
    <property type="term" value="P:cell redox homeostasis"/>
    <property type="evidence" value="ECO:0007669"/>
    <property type="project" value="TreeGrafter"/>
</dbReference>
<evidence type="ECO:0000256" key="10">
    <source>
        <dbReference type="SAM" id="MobiDB-lite"/>
    </source>
</evidence>
<proteinExistence type="inferred from homology"/>
<organism evidence="12 13">
    <name type="scientific">Starmerella bacillaris</name>
    <name type="common">Yeast</name>
    <name type="synonym">Candida zemplinina</name>
    <dbReference type="NCBI Taxonomy" id="1247836"/>
    <lineage>
        <taxon>Eukaryota</taxon>
        <taxon>Fungi</taxon>
        <taxon>Dikarya</taxon>
        <taxon>Ascomycota</taxon>
        <taxon>Saccharomycotina</taxon>
        <taxon>Dipodascomycetes</taxon>
        <taxon>Dipodascales</taxon>
        <taxon>Trichomonascaceae</taxon>
        <taxon>Starmerella</taxon>
    </lineage>
</organism>
<keyword evidence="13" id="KW-1185">Reference proteome</keyword>
<accession>A0AAV5RJC6</accession>